<dbReference type="STRING" id="1173584.SAMN05444851_1584"/>
<dbReference type="EMBL" id="FOJB01000001">
    <property type="protein sequence ID" value="SEW12813.1"/>
    <property type="molecule type" value="Genomic_DNA"/>
</dbReference>
<proteinExistence type="inferred from homology"/>
<comment type="cofactor">
    <cofactor evidence="8">
        <name>a divalent metal cation</name>
        <dbReference type="ChEBI" id="CHEBI:60240"/>
    </cofactor>
    <text evidence="8">Binds 1 divalent metal cation per subunit.</text>
</comment>
<feature type="binding site" evidence="8">
    <location>
        <position position="122"/>
    </location>
    <ligand>
        <name>Zn(2+)</name>
        <dbReference type="ChEBI" id="CHEBI:29105"/>
    </ligand>
</feature>
<dbReference type="InterPro" id="IPR006680">
    <property type="entry name" value="Amidohydro-rel"/>
</dbReference>
<evidence type="ECO:0000256" key="5">
    <source>
        <dbReference type="PIRNR" id="PIRNR038994"/>
    </source>
</evidence>
<evidence type="ECO:0000256" key="4">
    <source>
        <dbReference type="ARBA" id="ARBA00023277"/>
    </source>
</evidence>
<evidence type="ECO:0000256" key="3">
    <source>
        <dbReference type="ARBA" id="ARBA00022801"/>
    </source>
</evidence>
<dbReference type="Gene3D" id="2.30.40.10">
    <property type="entry name" value="Urease, subunit C, domain 1"/>
    <property type="match status" value="1"/>
</dbReference>
<protein>
    <submittedName>
        <fullName evidence="10">N-acetylglucosamine 6-phosphate deacetylase</fullName>
    </submittedName>
</protein>
<dbReference type="InterPro" id="IPR003764">
    <property type="entry name" value="GlcNAc_6-P_deAcase"/>
</dbReference>
<dbReference type="NCBIfam" id="TIGR00221">
    <property type="entry name" value="nagA"/>
    <property type="match status" value="1"/>
</dbReference>
<evidence type="ECO:0000256" key="2">
    <source>
        <dbReference type="ARBA" id="ARBA00022723"/>
    </source>
</evidence>
<feature type="binding site" evidence="7">
    <location>
        <begin position="299"/>
        <end position="301"/>
    </location>
    <ligand>
        <name>substrate</name>
    </ligand>
</feature>
<dbReference type="Proteomes" id="UP000199650">
    <property type="component" value="Unassembled WGS sequence"/>
</dbReference>
<keyword evidence="2 8" id="KW-0479">Metal-binding</keyword>
<dbReference type="PANTHER" id="PTHR11113">
    <property type="entry name" value="N-ACETYLGLUCOSAMINE-6-PHOSPHATE DEACETYLASE"/>
    <property type="match status" value="1"/>
</dbReference>
<dbReference type="GO" id="GO:0046872">
    <property type="term" value="F:metal ion binding"/>
    <property type="evidence" value="ECO:0007669"/>
    <property type="project" value="UniProtKB-KW"/>
</dbReference>
<dbReference type="GO" id="GO:0006046">
    <property type="term" value="P:N-acetylglucosamine catabolic process"/>
    <property type="evidence" value="ECO:0007669"/>
    <property type="project" value="TreeGrafter"/>
</dbReference>
<dbReference type="OrthoDB" id="9776488at2"/>
<evidence type="ECO:0000313" key="11">
    <source>
        <dbReference type="Proteomes" id="UP000199650"/>
    </source>
</evidence>
<evidence type="ECO:0000256" key="8">
    <source>
        <dbReference type="PIRSR" id="PIRSR038994-3"/>
    </source>
</evidence>
<gene>
    <name evidence="10" type="ORF">SAMN05444851_1584</name>
</gene>
<feature type="binding site" evidence="7">
    <location>
        <position position="133"/>
    </location>
    <ligand>
        <name>substrate</name>
    </ligand>
</feature>
<keyword evidence="3 5" id="KW-0378">Hydrolase</keyword>
<keyword evidence="4 5" id="KW-0119">Carbohydrate metabolism</keyword>
<dbReference type="SUPFAM" id="SSF51556">
    <property type="entry name" value="Metallo-dependent hydrolases"/>
    <property type="match status" value="1"/>
</dbReference>
<feature type="binding site" evidence="7">
    <location>
        <position position="243"/>
    </location>
    <ligand>
        <name>substrate</name>
    </ligand>
</feature>
<name>A0A1I0PEJ2_9RHOB</name>
<reference evidence="10 11" key="1">
    <citation type="submission" date="2016-10" db="EMBL/GenBank/DDBJ databases">
        <authorList>
            <person name="de Groot N.N."/>
        </authorList>
    </citation>
    <scope>NUCLEOTIDE SEQUENCE [LARGE SCALE GENOMIC DNA]</scope>
    <source>
        <strain evidence="10 11">DSM 29439</strain>
    </source>
</reference>
<comment type="similarity">
    <text evidence="1 5">Belongs to the metallo-dependent hydrolases superfamily. NagA family.</text>
</comment>
<dbReference type="AlphaFoldDB" id="A0A1I0PEJ2"/>
<accession>A0A1I0PEJ2</accession>
<sequence length="379" mass="39614">MIDHWITPDRLFDGRDLHDGKAVLIRDARVVDIADTPQKGVPVKGLLTPGFVDLQVNGGGGVQLNSTPTPEGMQIIADAHRRFGTVALLPTVITDLPEVLDSAADAAIAARGQPGIIGLHIEGPHIAMARRGTHSPDLVRPLDTRTMNTVTRLREADVSVMITLAPEAATLDQIAQLARLGAVVSLGHTDATSEMMAAAFTAGASCATHLFNAMSPMVGRAPGAVGAVINSTCYSGIICDGHHVADEMVGLAIRARPVPDRMFLVSDAMATVGGPEHFDLYGEHIALKEGRLINAEGSLAGAHVTQAEGIKRLVDCTGTSLTQALRMATSIPADCIGQPEIGRLQGRSVDDVILLNDDLLLTGTLTAAIGDLDRVTAAG</sequence>
<feature type="binding site" evidence="7">
    <location>
        <position position="220"/>
    </location>
    <ligand>
        <name>substrate</name>
    </ligand>
</feature>
<dbReference type="PANTHER" id="PTHR11113:SF14">
    <property type="entry name" value="N-ACETYLGLUCOSAMINE-6-PHOSPHATE DEACETYLASE"/>
    <property type="match status" value="1"/>
</dbReference>
<dbReference type="PIRSF" id="PIRSF038994">
    <property type="entry name" value="NagA"/>
    <property type="match status" value="1"/>
</dbReference>
<evidence type="ECO:0000256" key="1">
    <source>
        <dbReference type="ARBA" id="ARBA00010716"/>
    </source>
</evidence>
<dbReference type="InterPro" id="IPR011059">
    <property type="entry name" value="Metal-dep_hydrolase_composite"/>
</dbReference>
<feature type="binding site" evidence="7">
    <location>
        <begin position="212"/>
        <end position="213"/>
    </location>
    <ligand>
        <name>substrate</name>
    </ligand>
</feature>
<evidence type="ECO:0000313" key="10">
    <source>
        <dbReference type="EMBL" id="SEW12813.1"/>
    </source>
</evidence>
<dbReference type="Pfam" id="PF01979">
    <property type="entry name" value="Amidohydro_1"/>
    <property type="match status" value="1"/>
</dbReference>
<feature type="active site" description="Proton donor/acceptor" evidence="6">
    <location>
        <position position="267"/>
    </location>
</feature>
<dbReference type="GO" id="GO:0008448">
    <property type="term" value="F:N-acetylglucosamine-6-phosphate deacetylase activity"/>
    <property type="evidence" value="ECO:0007669"/>
    <property type="project" value="InterPro"/>
</dbReference>
<dbReference type="Gene3D" id="3.20.20.140">
    <property type="entry name" value="Metal-dependent hydrolases"/>
    <property type="match status" value="1"/>
</dbReference>
<feature type="domain" description="Amidohydrolase-related" evidence="9">
    <location>
        <begin position="47"/>
        <end position="345"/>
    </location>
</feature>
<evidence type="ECO:0000256" key="7">
    <source>
        <dbReference type="PIRSR" id="PIRSR038994-2"/>
    </source>
</evidence>
<feature type="binding site" evidence="8">
    <location>
        <position position="209"/>
    </location>
    <ligand>
        <name>Zn(2+)</name>
        <dbReference type="ChEBI" id="CHEBI:29105"/>
    </ligand>
</feature>
<keyword evidence="11" id="KW-1185">Reference proteome</keyword>
<dbReference type="InterPro" id="IPR032466">
    <property type="entry name" value="Metal_Hydrolase"/>
</dbReference>
<feature type="binding site" evidence="8">
    <location>
        <position position="188"/>
    </location>
    <ligand>
        <name>Zn(2+)</name>
        <dbReference type="ChEBI" id="CHEBI:29105"/>
    </ligand>
</feature>
<organism evidence="10 11">
    <name type="scientific">Aliiroseovarius sediminilitoris</name>
    <dbReference type="NCBI Taxonomy" id="1173584"/>
    <lineage>
        <taxon>Bacteria</taxon>
        <taxon>Pseudomonadati</taxon>
        <taxon>Pseudomonadota</taxon>
        <taxon>Alphaproteobacteria</taxon>
        <taxon>Rhodobacterales</taxon>
        <taxon>Paracoccaceae</taxon>
        <taxon>Aliiroseovarius</taxon>
    </lineage>
</organism>
<evidence type="ECO:0000259" key="9">
    <source>
        <dbReference type="Pfam" id="PF01979"/>
    </source>
</evidence>
<evidence type="ECO:0000256" key="6">
    <source>
        <dbReference type="PIRSR" id="PIRSR038994-1"/>
    </source>
</evidence>
<dbReference type="RefSeq" id="WP_091429683.1">
    <property type="nucleotide sequence ID" value="NZ_FOJB01000001.1"/>
</dbReference>